<feature type="region of interest" description="Disordered" evidence="1">
    <location>
        <begin position="1"/>
        <end position="75"/>
    </location>
</feature>
<accession>A0A8H6X407</accession>
<evidence type="ECO:0000259" key="2">
    <source>
        <dbReference type="Pfam" id="PF25000"/>
    </source>
</evidence>
<dbReference type="SMART" id="SM00028">
    <property type="entry name" value="TPR"/>
    <property type="match status" value="5"/>
</dbReference>
<dbReference type="AlphaFoldDB" id="A0A8H6X407"/>
<dbReference type="EMBL" id="JACAZH010000053">
    <property type="protein sequence ID" value="KAF7333616.1"/>
    <property type="molecule type" value="Genomic_DNA"/>
</dbReference>
<proteinExistence type="predicted"/>
<dbReference type="InterPro" id="IPR027417">
    <property type="entry name" value="P-loop_NTPase"/>
</dbReference>
<dbReference type="Gene3D" id="3.40.50.300">
    <property type="entry name" value="P-loop containing nucleotide triphosphate hydrolases"/>
    <property type="match status" value="1"/>
</dbReference>
<evidence type="ECO:0000313" key="4">
    <source>
        <dbReference type="Proteomes" id="UP000623467"/>
    </source>
</evidence>
<organism evidence="3 4">
    <name type="scientific">Mycena sanguinolenta</name>
    <dbReference type="NCBI Taxonomy" id="230812"/>
    <lineage>
        <taxon>Eukaryota</taxon>
        <taxon>Fungi</taxon>
        <taxon>Dikarya</taxon>
        <taxon>Basidiomycota</taxon>
        <taxon>Agaricomycotina</taxon>
        <taxon>Agaricomycetes</taxon>
        <taxon>Agaricomycetidae</taxon>
        <taxon>Agaricales</taxon>
        <taxon>Marasmiineae</taxon>
        <taxon>Mycenaceae</taxon>
        <taxon>Mycena</taxon>
    </lineage>
</organism>
<dbReference type="Gene3D" id="1.25.40.10">
    <property type="entry name" value="Tetratricopeptide repeat domain"/>
    <property type="match status" value="2"/>
</dbReference>
<feature type="compositionally biased region" description="Polar residues" evidence="1">
    <location>
        <begin position="1"/>
        <end position="14"/>
    </location>
</feature>
<dbReference type="PRINTS" id="PR00381">
    <property type="entry name" value="KINESINLIGHT"/>
</dbReference>
<dbReference type="Proteomes" id="UP000623467">
    <property type="component" value="Unassembled WGS sequence"/>
</dbReference>
<evidence type="ECO:0000256" key="1">
    <source>
        <dbReference type="SAM" id="MobiDB-lite"/>
    </source>
</evidence>
<dbReference type="Pfam" id="PF13424">
    <property type="entry name" value="TPR_12"/>
    <property type="match status" value="3"/>
</dbReference>
<dbReference type="Pfam" id="PF13374">
    <property type="entry name" value="TPR_10"/>
    <property type="match status" value="1"/>
</dbReference>
<dbReference type="PANTHER" id="PTHR46082">
    <property type="entry name" value="ATP/GTP-BINDING PROTEIN-RELATED"/>
    <property type="match status" value="1"/>
</dbReference>
<sequence length="793" mass="89035">MSSTNAPDANASQPSRKRRWNPFRSKSNPKPASVRSAGDNRSHEAVNIHISGGEGGSGGSGGSRGGGGGTGEGPMLQYNIKTIEHFTVNSVDTGSAMNVVHTNPAVVQASQAINHCPPPSQIFHGRQDILDSMHQFFAQDTGKQKRYVLYGLGGAGKTQIALKFIEDWTKFTDPLFVDASSTNTIETGLTNIAVTNQAGKSSQDGLMWLAREHEDWLLFLDNADDPEINLNKFFPKCNHGNIIITTQNYSARIHGAHSEVSNMEELDAVTLLLKSAQCKTSPTSELLAVEIVKALWYFPLAIVQAGAFISESGALSTYLDLFLTNQTQLLKNKPTQIYDDYAWAVYTTWEISFCELTHPAAMFLQLCSFLHWDDISEDIFARAADDTVKSVNQTQISSNKEVNAEGFLSYFIGPTGKWNSFQFTKVINEIKAYSLIHYNTEMNSFSIHPLVHSWSQTTLNNLEPYHSCMDEILGMSIQSIPEQDRKLLSLRLVSHVNSLMQTIPKLTSNFQIEYANIYRDARQYTKAQKLEVAEVERCKKCFGDDHPNTLQAMHNLALTYDKSGQFKQAEQLCVVALEKRKKLLGDDHLDTLHTMHNLAITYDNLSQFAEAEKLKVVVLEKRKKLFGDDNLDTLGTMHNLAVTYYNLGQSKEAQKLFTVVLEKRKKLLGDDHLDTLKTMHSLAITYDNLGQSEEAEQLYVVVLEKQRKFLDDDHLDTLLAMYNLAITYCNLGQYKEAEKLQLVVLEKWKKLLGDGHQDTLDVMENLASIYYNLGKTEEAEKLRAELLEKGREL</sequence>
<keyword evidence="4" id="KW-1185">Reference proteome</keyword>
<dbReference type="Pfam" id="PF25000">
    <property type="entry name" value="DUF7779"/>
    <property type="match status" value="1"/>
</dbReference>
<dbReference type="InterPro" id="IPR056681">
    <property type="entry name" value="DUF7779"/>
</dbReference>
<reference evidence="3" key="1">
    <citation type="submission" date="2020-05" db="EMBL/GenBank/DDBJ databases">
        <title>Mycena genomes resolve the evolution of fungal bioluminescence.</title>
        <authorList>
            <person name="Tsai I.J."/>
        </authorList>
    </citation>
    <scope>NUCLEOTIDE SEQUENCE</scope>
    <source>
        <strain evidence="3">160909Yilan</strain>
    </source>
</reference>
<evidence type="ECO:0000313" key="3">
    <source>
        <dbReference type="EMBL" id="KAF7333616.1"/>
    </source>
</evidence>
<comment type="caution">
    <text evidence="3">The sequence shown here is derived from an EMBL/GenBank/DDBJ whole genome shotgun (WGS) entry which is preliminary data.</text>
</comment>
<dbReference type="InterPro" id="IPR053137">
    <property type="entry name" value="NLR-like"/>
</dbReference>
<dbReference type="PANTHER" id="PTHR46082:SF6">
    <property type="entry name" value="AAA+ ATPASE DOMAIN-CONTAINING PROTEIN-RELATED"/>
    <property type="match status" value="1"/>
</dbReference>
<dbReference type="OrthoDB" id="771227at2759"/>
<dbReference type="InterPro" id="IPR011990">
    <property type="entry name" value="TPR-like_helical_dom_sf"/>
</dbReference>
<gene>
    <name evidence="3" type="ORF">MSAN_02413800</name>
</gene>
<name>A0A8H6X407_9AGAR</name>
<dbReference type="SUPFAM" id="SSF52540">
    <property type="entry name" value="P-loop containing nucleoside triphosphate hydrolases"/>
    <property type="match status" value="1"/>
</dbReference>
<feature type="compositionally biased region" description="Gly residues" evidence="1">
    <location>
        <begin position="52"/>
        <end position="72"/>
    </location>
</feature>
<feature type="domain" description="DUF7779" evidence="2">
    <location>
        <begin position="352"/>
        <end position="460"/>
    </location>
</feature>
<dbReference type="InterPro" id="IPR019734">
    <property type="entry name" value="TPR_rpt"/>
</dbReference>
<dbReference type="SUPFAM" id="SSF48452">
    <property type="entry name" value="TPR-like"/>
    <property type="match status" value="2"/>
</dbReference>
<protein>
    <submittedName>
        <fullName evidence="3">FabD/lysophospholipase-like protein</fullName>
    </submittedName>
</protein>